<gene>
    <name evidence="11" type="primary">LOC111021952</name>
</gene>
<evidence type="ECO:0000256" key="2">
    <source>
        <dbReference type="ARBA" id="ARBA00022771"/>
    </source>
</evidence>
<keyword evidence="6" id="KW-0804">Transcription</keyword>
<dbReference type="RefSeq" id="XP_022154815.1">
    <property type="nucleotide sequence ID" value="XM_022299123.1"/>
</dbReference>
<feature type="region of interest" description="Disordered" evidence="8">
    <location>
        <begin position="110"/>
        <end position="139"/>
    </location>
</feature>
<dbReference type="InterPro" id="IPR013088">
    <property type="entry name" value="Znf_NHR/GATA"/>
</dbReference>
<evidence type="ECO:0000256" key="4">
    <source>
        <dbReference type="ARBA" id="ARBA00023015"/>
    </source>
</evidence>
<dbReference type="GO" id="GO:0006355">
    <property type="term" value="P:regulation of DNA-templated transcription"/>
    <property type="evidence" value="ECO:0007669"/>
    <property type="project" value="InterPro"/>
</dbReference>
<dbReference type="PROSITE" id="PS00344">
    <property type="entry name" value="GATA_ZN_FINGER_1"/>
    <property type="match status" value="1"/>
</dbReference>
<accession>A0A6J1DKQ2</accession>
<evidence type="ECO:0000313" key="11">
    <source>
        <dbReference type="RefSeq" id="XP_022154815.1"/>
    </source>
</evidence>
<dbReference type="Gene3D" id="3.30.50.10">
    <property type="entry name" value="Erythroid Transcription Factor GATA-1, subunit A"/>
    <property type="match status" value="1"/>
</dbReference>
<dbReference type="PROSITE" id="PS50114">
    <property type="entry name" value="GATA_ZN_FINGER_2"/>
    <property type="match status" value="1"/>
</dbReference>
<organism evidence="10 11">
    <name type="scientific">Momordica charantia</name>
    <name type="common">Bitter gourd</name>
    <name type="synonym">Balsam pear</name>
    <dbReference type="NCBI Taxonomy" id="3673"/>
    <lineage>
        <taxon>Eukaryota</taxon>
        <taxon>Viridiplantae</taxon>
        <taxon>Streptophyta</taxon>
        <taxon>Embryophyta</taxon>
        <taxon>Tracheophyta</taxon>
        <taxon>Spermatophyta</taxon>
        <taxon>Magnoliopsida</taxon>
        <taxon>eudicotyledons</taxon>
        <taxon>Gunneridae</taxon>
        <taxon>Pentapetalae</taxon>
        <taxon>rosids</taxon>
        <taxon>fabids</taxon>
        <taxon>Cucurbitales</taxon>
        <taxon>Cucurbitaceae</taxon>
        <taxon>Momordiceae</taxon>
        <taxon>Momordica</taxon>
    </lineage>
</organism>
<dbReference type="GeneID" id="111021952"/>
<protein>
    <submittedName>
        <fullName evidence="11">GATA transcription factor 21-like</fullName>
    </submittedName>
</protein>
<dbReference type="CDD" id="cd00202">
    <property type="entry name" value="ZnF_GATA"/>
    <property type="match status" value="1"/>
</dbReference>
<keyword evidence="4" id="KW-0805">Transcription regulation</keyword>
<dbReference type="AlphaFoldDB" id="A0A6J1DKQ2"/>
<keyword evidence="3" id="KW-0862">Zinc</keyword>
<evidence type="ECO:0000259" key="9">
    <source>
        <dbReference type="PROSITE" id="PS50114"/>
    </source>
</evidence>
<reference evidence="11" key="1">
    <citation type="submission" date="2025-08" db="UniProtKB">
        <authorList>
            <consortium name="RefSeq"/>
        </authorList>
    </citation>
    <scope>IDENTIFICATION</scope>
    <source>
        <strain evidence="11">OHB3-1</strain>
    </source>
</reference>
<dbReference type="OrthoDB" id="2162994at2759"/>
<evidence type="ECO:0000256" key="5">
    <source>
        <dbReference type="ARBA" id="ARBA00023125"/>
    </source>
</evidence>
<keyword evidence="2 7" id="KW-0863">Zinc-finger</keyword>
<feature type="domain" description="GATA-type" evidence="9">
    <location>
        <begin position="160"/>
        <end position="196"/>
    </location>
</feature>
<dbReference type="InterPro" id="IPR000679">
    <property type="entry name" value="Znf_GATA"/>
</dbReference>
<feature type="compositionally biased region" description="Basic and acidic residues" evidence="8">
    <location>
        <begin position="110"/>
        <end position="123"/>
    </location>
</feature>
<dbReference type="InterPro" id="IPR052138">
    <property type="entry name" value="GATA_ZnFinger_Domain"/>
</dbReference>
<sequence>MNPLYPLSTSFMEKHEEKEDPNLKLYIFSSSQAASAAASSSSQLPNFATCFNQTEKNLHHLHHHHDQVEKSNGGLLSRVEEEVEDQIGKTAKYWMSSKMRVMQKMMTNPDKKSGAIVNSDHKPGYSSSTTRNYNINDTENKNNGGKWGILGRSSNCSNGHNGVRVCSDCNTTTTPLWRSGPQGPKSLCNACGIRQRKARRAMAEVASGGGGESEAASGKQLHKEKKCRTSCHGDSAGIVKNKIMGSDHQNSSVSFDHHSFTLRLRKSSGSPAFGRVFARDEEEAAILLMELSCGFLHTC</sequence>
<dbReference type="PANTHER" id="PTHR47255:SF13">
    <property type="entry name" value="GATA-TYPE DOMAIN-CONTAINING PROTEIN"/>
    <property type="match status" value="1"/>
</dbReference>
<dbReference type="Proteomes" id="UP000504603">
    <property type="component" value="Unplaced"/>
</dbReference>
<keyword evidence="10" id="KW-1185">Reference proteome</keyword>
<keyword evidence="1" id="KW-0479">Metal-binding</keyword>
<dbReference type="GO" id="GO:0043565">
    <property type="term" value="F:sequence-specific DNA binding"/>
    <property type="evidence" value="ECO:0007669"/>
    <property type="project" value="InterPro"/>
</dbReference>
<dbReference type="SMART" id="SM00401">
    <property type="entry name" value="ZnF_GATA"/>
    <property type="match status" value="1"/>
</dbReference>
<keyword evidence="5" id="KW-0238">DNA-binding</keyword>
<dbReference type="PANTHER" id="PTHR47255">
    <property type="entry name" value="GATA TRANSCRIPTION FACTOR 22-RELATED"/>
    <property type="match status" value="1"/>
</dbReference>
<dbReference type="Pfam" id="PF00320">
    <property type="entry name" value="GATA"/>
    <property type="match status" value="1"/>
</dbReference>
<dbReference type="GO" id="GO:0008270">
    <property type="term" value="F:zinc ion binding"/>
    <property type="evidence" value="ECO:0007669"/>
    <property type="project" value="UniProtKB-KW"/>
</dbReference>
<dbReference type="KEGG" id="mcha:111021952"/>
<proteinExistence type="predicted"/>
<feature type="compositionally biased region" description="Polar residues" evidence="8">
    <location>
        <begin position="125"/>
        <end position="139"/>
    </location>
</feature>
<evidence type="ECO:0000256" key="6">
    <source>
        <dbReference type="ARBA" id="ARBA00023163"/>
    </source>
</evidence>
<evidence type="ECO:0000313" key="10">
    <source>
        <dbReference type="Proteomes" id="UP000504603"/>
    </source>
</evidence>
<dbReference type="SUPFAM" id="SSF57716">
    <property type="entry name" value="Glucocorticoid receptor-like (DNA-binding domain)"/>
    <property type="match status" value="1"/>
</dbReference>
<name>A0A6J1DKQ2_MOMCH</name>
<evidence type="ECO:0000256" key="8">
    <source>
        <dbReference type="SAM" id="MobiDB-lite"/>
    </source>
</evidence>
<evidence type="ECO:0000256" key="1">
    <source>
        <dbReference type="ARBA" id="ARBA00022723"/>
    </source>
</evidence>
<evidence type="ECO:0000256" key="3">
    <source>
        <dbReference type="ARBA" id="ARBA00022833"/>
    </source>
</evidence>
<evidence type="ECO:0000256" key="7">
    <source>
        <dbReference type="PROSITE-ProRule" id="PRU00094"/>
    </source>
</evidence>